<sequence>MMLTLAQAAHSLQSGRDTAQGLVEAALARAQDPAGEGARVYTELHADAARAAAQASDLLRARGLARSPLEGLPISVKDLFDIAGRTTRAGSVVLADAPPATRSALVVERLQAAGAIVIGRSNMTEFAYSGLGINPHYGTPLNAWDRATGRIPGGSSSGAAVSVTDGMALAGIGSDTGGSVRIPAALCGLTGFKPTARRVPMDGVLPLSAHLDSLGPIAPSVACCVLLDAVMAGESWDDLPQALPLAGLRLAVPTTKVLDGMDGTVARVFERACATLRQAGVHVTEIALSELAEVADINAKGGFTAAEAWAWHRGLIAQAQDRYDPRVVSRIRRGSEQSAADFIDLLAARRQWITRVTARIAPYDALLMPTVPVVAPPLAELVRDETAYFHFNALMLRNATYINFLDGCAISVPAQMPGEAPVGLMLAGAAGRDRQVLAMGAAVEACLQAARGA</sequence>
<evidence type="ECO:0000313" key="4">
    <source>
        <dbReference type="EMBL" id="VFR90489.1"/>
    </source>
</evidence>
<dbReference type="GO" id="GO:0016740">
    <property type="term" value="F:transferase activity"/>
    <property type="evidence" value="ECO:0007669"/>
    <property type="project" value="UniProtKB-KW"/>
</dbReference>
<evidence type="ECO:0000259" key="1">
    <source>
        <dbReference type="Pfam" id="PF01425"/>
    </source>
</evidence>
<dbReference type="InterPro" id="IPR000120">
    <property type="entry name" value="Amidase"/>
</dbReference>
<reference evidence="3" key="1">
    <citation type="submission" date="2019-03" db="EMBL/GenBank/DDBJ databases">
        <authorList>
            <person name="Danneels B."/>
        </authorList>
    </citation>
    <scope>NUCLEOTIDE SEQUENCE</scope>
</reference>
<dbReference type="InterPro" id="IPR036928">
    <property type="entry name" value="AS_sf"/>
</dbReference>
<dbReference type="EMBL" id="CAADIK010000069">
    <property type="protein sequence ID" value="VFR87006.1"/>
    <property type="molecule type" value="Genomic_DNA"/>
</dbReference>
<dbReference type="NCBIfam" id="NF005460">
    <property type="entry name" value="PRK07056.1"/>
    <property type="match status" value="1"/>
</dbReference>
<dbReference type="EMBL" id="CAADIZ010000003">
    <property type="protein sequence ID" value="VFS20775.1"/>
    <property type="molecule type" value="Genomic_DNA"/>
</dbReference>
<dbReference type="Gene3D" id="3.90.1300.10">
    <property type="entry name" value="Amidase signature (AS) domain"/>
    <property type="match status" value="1"/>
</dbReference>
<dbReference type="InterPro" id="IPR023631">
    <property type="entry name" value="Amidase_dom"/>
</dbReference>
<dbReference type="AlphaFoldDB" id="A0A484UJZ4"/>
<gene>
    <name evidence="2" type="ORF">BRI6_2122</name>
    <name evidence="3" type="ORF">BRI9_2176</name>
    <name evidence="4" type="ORF">IVO3_2175</name>
    <name evidence="5" type="ORF">RAN7_2150</name>
</gene>
<dbReference type="EMBL" id="CAADIP010000027">
    <property type="protein sequence ID" value="VFR90489.1"/>
    <property type="molecule type" value="Genomic_DNA"/>
</dbReference>
<dbReference type="Pfam" id="PF01425">
    <property type="entry name" value="Amidase"/>
    <property type="match status" value="1"/>
</dbReference>
<evidence type="ECO:0000313" key="3">
    <source>
        <dbReference type="EMBL" id="VFR87006.1"/>
    </source>
</evidence>
<dbReference type="EMBL" id="CAADII010000053">
    <property type="protein sequence ID" value="VFR55874.1"/>
    <property type="molecule type" value="Genomic_DNA"/>
</dbReference>
<dbReference type="PANTHER" id="PTHR11895">
    <property type="entry name" value="TRANSAMIDASE"/>
    <property type="match status" value="1"/>
</dbReference>
<keyword evidence="3" id="KW-0808">Transferase</keyword>
<evidence type="ECO:0000313" key="5">
    <source>
        <dbReference type="EMBL" id="VFS20775.1"/>
    </source>
</evidence>
<accession>A0A484UJZ4</accession>
<dbReference type="SUPFAM" id="SSF75304">
    <property type="entry name" value="Amidase signature (AS) enzymes"/>
    <property type="match status" value="1"/>
</dbReference>
<protein>
    <submittedName>
        <fullName evidence="3">Asp-tRNAAsn/Glu-tRNAGln amidotransferase A subunit and related amidases</fullName>
    </submittedName>
</protein>
<evidence type="ECO:0000313" key="2">
    <source>
        <dbReference type="EMBL" id="VFR55874.1"/>
    </source>
</evidence>
<dbReference type="PANTHER" id="PTHR11895:SF176">
    <property type="entry name" value="AMIDASE AMID-RELATED"/>
    <property type="match status" value="1"/>
</dbReference>
<proteinExistence type="predicted"/>
<name>A0A484UJZ4_9ZZZZ</name>
<organism evidence="3">
    <name type="scientific">plant metagenome</name>
    <dbReference type="NCBI Taxonomy" id="1297885"/>
    <lineage>
        <taxon>unclassified sequences</taxon>
        <taxon>metagenomes</taxon>
        <taxon>organismal metagenomes</taxon>
    </lineage>
</organism>
<feature type="domain" description="Amidase" evidence="1">
    <location>
        <begin position="22"/>
        <end position="437"/>
    </location>
</feature>